<organism evidence="2 3">
    <name type="scientific">Striga asiatica</name>
    <name type="common">Asiatic witchweed</name>
    <name type="synonym">Buchnera asiatica</name>
    <dbReference type="NCBI Taxonomy" id="4170"/>
    <lineage>
        <taxon>Eukaryota</taxon>
        <taxon>Viridiplantae</taxon>
        <taxon>Streptophyta</taxon>
        <taxon>Embryophyta</taxon>
        <taxon>Tracheophyta</taxon>
        <taxon>Spermatophyta</taxon>
        <taxon>Magnoliopsida</taxon>
        <taxon>eudicotyledons</taxon>
        <taxon>Gunneridae</taxon>
        <taxon>Pentapetalae</taxon>
        <taxon>asterids</taxon>
        <taxon>lamiids</taxon>
        <taxon>Lamiales</taxon>
        <taxon>Orobanchaceae</taxon>
        <taxon>Buchnereae</taxon>
        <taxon>Striga</taxon>
    </lineage>
</organism>
<evidence type="ECO:0000313" key="2">
    <source>
        <dbReference type="EMBL" id="GER55013.1"/>
    </source>
</evidence>
<sequence length="139" mass="16369">MIAQNHTSHQQTNLQNKKDSNFNPNKPIDIQKPHPKLPKPKINKALTHQDFPFFLVYLGPAYQKLKCQLEVDKFLDFSADYETRLLHRDRESEKPQWVALFRIGKRDRDGLCTKFSHQYSLDILFIFLIAKGNMDRGEI</sequence>
<dbReference type="OrthoDB" id="694308at2759"/>
<evidence type="ECO:0000256" key="1">
    <source>
        <dbReference type="SAM" id="MobiDB-lite"/>
    </source>
</evidence>
<protein>
    <submittedName>
        <fullName evidence="2">Methyl-CPG-binding domain 1</fullName>
    </submittedName>
</protein>
<gene>
    <name evidence="2" type="ORF">STAS_32651</name>
</gene>
<dbReference type="AlphaFoldDB" id="A0A5A7RB97"/>
<dbReference type="EMBL" id="BKCP01011625">
    <property type="protein sequence ID" value="GER55013.1"/>
    <property type="molecule type" value="Genomic_DNA"/>
</dbReference>
<proteinExistence type="predicted"/>
<feature type="region of interest" description="Disordered" evidence="1">
    <location>
        <begin position="1"/>
        <end position="41"/>
    </location>
</feature>
<reference evidence="3" key="1">
    <citation type="journal article" date="2019" name="Curr. Biol.">
        <title>Genome Sequence of Striga asiatica Provides Insight into the Evolution of Plant Parasitism.</title>
        <authorList>
            <person name="Yoshida S."/>
            <person name="Kim S."/>
            <person name="Wafula E.K."/>
            <person name="Tanskanen J."/>
            <person name="Kim Y.M."/>
            <person name="Honaas L."/>
            <person name="Yang Z."/>
            <person name="Spallek T."/>
            <person name="Conn C.E."/>
            <person name="Ichihashi Y."/>
            <person name="Cheong K."/>
            <person name="Cui S."/>
            <person name="Der J.P."/>
            <person name="Gundlach H."/>
            <person name="Jiao Y."/>
            <person name="Hori C."/>
            <person name="Ishida J.K."/>
            <person name="Kasahara H."/>
            <person name="Kiba T."/>
            <person name="Kim M.S."/>
            <person name="Koo N."/>
            <person name="Laohavisit A."/>
            <person name="Lee Y.H."/>
            <person name="Lumba S."/>
            <person name="McCourt P."/>
            <person name="Mortimer J.C."/>
            <person name="Mutuku J.M."/>
            <person name="Nomura T."/>
            <person name="Sasaki-Sekimoto Y."/>
            <person name="Seto Y."/>
            <person name="Wang Y."/>
            <person name="Wakatake T."/>
            <person name="Sakakibara H."/>
            <person name="Demura T."/>
            <person name="Yamaguchi S."/>
            <person name="Yoneyama K."/>
            <person name="Manabe R.I."/>
            <person name="Nelson D.C."/>
            <person name="Schulman A.H."/>
            <person name="Timko M.P."/>
            <person name="dePamphilis C.W."/>
            <person name="Choi D."/>
            <person name="Shirasu K."/>
        </authorList>
    </citation>
    <scope>NUCLEOTIDE SEQUENCE [LARGE SCALE GENOMIC DNA]</scope>
    <source>
        <strain evidence="3">cv. UVA1</strain>
    </source>
</reference>
<feature type="compositionally biased region" description="Polar residues" evidence="1">
    <location>
        <begin position="1"/>
        <end position="15"/>
    </location>
</feature>
<keyword evidence="3" id="KW-1185">Reference proteome</keyword>
<dbReference type="Proteomes" id="UP000325081">
    <property type="component" value="Unassembled WGS sequence"/>
</dbReference>
<comment type="caution">
    <text evidence="2">The sequence shown here is derived from an EMBL/GenBank/DDBJ whole genome shotgun (WGS) entry which is preliminary data.</text>
</comment>
<accession>A0A5A7RB97</accession>
<evidence type="ECO:0000313" key="3">
    <source>
        <dbReference type="Proteomes" id="UP000325081"/>
    </source>
</evidence>
<name>A0A5A7RB97_STRAF</name>